<dbReference type="GO" id="GO:0051382">
    <property type="term" value="P:kinetochore assembly"/>
    <property type="evidence" value="ECO:0007669"/>
    <property type="project" value="TreeGrafter"/>
</dbReference>
<feature type="region of interest" description="Disordered" evidence="2">
    <location>
        <begin position="222"/>
        <end position="283"/>
    </location>
</feature>
<evidence type="ECO:0000256" key="2">
    <source>
        <dbReference type="SAM" id="MobiDB-lite"/>
    </source>
</evidence>
<evidence type="ECO:0000256" key="1">
    <source>
        <dbReference type="ARBA" id="ARBA00008839"/>
    </source>
</evidence>
<dbReference type="PANTHER" id="PTHR12353:SF1">
    <property type="entry name" value="DISKS LARGE-ASSOCIATED PROTEIN 5"/>
    <property type="match status" value="1"/>
</dbReference>
<reference evidence="3" key="1">
    <citation type="submission" date="2025-08" db="UniProtKB">
        <authorList>
            <consortium name="Ensembl"/>
        </authorList>
    </citation>
    <scope>IDENTIFICATION</scope>
</reference>
<evidence type="ECO:0008006" key="5">
    <source>
        <dbReference type="Google" id="ProtNLM"/>
    </source>
</evidence>
<feature type="region of interest" description="Disordered" evidence="2">
    <location>
        <begin position="713"/>
        <end position="744"/>
    </location>
</feature>
<proteinExistence type="inferred from homology"/>
<dbReference type="GO" id="GO:0005737">
    <property type="term" value="C:cytoplasm"/>
    <property type="evidence" value="ECO:0007669"/>
    <property type="project" value="TreeGrafter"/>
</dbReference>
<feature type="region of interest" description="Disordered" evidence="2">
    <location>
        <begin position="142"/>
        <end position="193"/>
    </location>
</feature>
<sequence length="771" mass="85778">MSAGGSGKMDSRLQFGRYNKDSSVNGLRVRLARRKSISQKENRHNAFRKSRDLRLLDPNTSVLERLHTVEELSETSLAQGHENFQDLGKTIIKEGELERRKQRYNMLQRYKEEKLLRKLKEQRDKAQKGAFRCGVYKHDDSVMSLPSTKHASKPKADKQAPPTTRVTRSAVKNEAPPPQNTRRQPITAGASNVTTDAATRGHALKTAEKENHGLPPVRITRATAARVLPENTNVAVKLQKRNRREPRPQEIPPNPEVSSRIPVTEGKAGEASEPMKSDSAMEPPRERIRSFAPENFTFQPLDGLWSYKPQPTTPATDRPQSFRWSPPRAPCDTMQDAPQDAPQDPIQVCEAQPPSCNEVTSPTRPPTTATAEEFDVQTPAGEPQHDVPYFRAALKAEIQRLTLLCTQWDERIGMEIPDEAKDLIRTTVGQTRLLVAERFKQFEGLVDNCEFKRGEKETTCTDLDGFWDMVYFQIEDVIQKFSNLVKLEENLWRQSTVQPNKAVKKRIAPAVTVNRGEEARAAARSRLAAIKAAMKKGKVSEDPAEAADQTPQAAVVVFDAGFFRVESPAKRPGGVKPNCGSPQTSALCQSNMGAPRAAPTFGSEDGSDGGSRLARTPGIKSPVGRTLFGDREEDGRTELENCEHSPRPATTESELAKAENPVKLLVPPEECNLSFGSPKSFEVVTHSETRMRFRILSSGEIEDKVFMSDMEEMEQQTHRNSPVPEDVQPLRPPGPPLDFLGSCRAPDMTPLTPLRFDAASSDLMEFSPVGE</sequence>
<dbReference type="GO" id="GO:0031616">
    <property type="term" value="C:spindle pole centrosome"/>
    <property type="evidence" value="ECO:0007669"/>
    <property type="project" value="TreeGrafter"/>
</dbReference>
<dbReference type="GO" id="GO:0007059">
    <property type="term" value="P:chromosome segregation"/>
    <property type="evidence" value="ECO:0007669"/>
    <property type="project" value="TreeGrafter"/>
</dbReference>
<dbReference type="GeneTree" id="ENSGT00940000158652"/>
<dbReference type="GO" id="GO:0007346">
    <property type="term" value="P:regulation of mitotic cell cycle"/>
    <property type="evidence" value="ECO:0007669"/>
    <property type="project" value="TreeGrafter"/>
</dbReference>
<protein>
    <recommendedName>
        <fullName evidence="5">Disks large-associated protein 5</fullName>
    </recommendedName>
</protein>
<accession>A0A8C5MQC8</accession>
<dbReference type="AlphaFoldDB" id="A0A8C5MQC8"/>
<keyword evidence="4" id="KW-1185">Reference proteome</keyword>
<organism evidence="3 4">
    <name type="scientific">Leptobrachium leishanense</name>
    <name type="common">Leishan spiny toad</name>
    <dbReference type="NCBI Taxonomy" id="445787"/>
    <lineage>
        <taxon>Eukaryota</taxon>
        <taxon>Metazoa</taxon>
        <taxon>Chordata</taxon>
        <taxon>Craniata</taxon>
        <taxon>Vertebrata</taxon>
        <taxon>Euteleostomi</taxon>
        <taxon>Amphibia</taxon>
        <taxon>Batrachia</taxon>
        <taxon>Anura</taxon>
        <taxon>Pelobatoidea</taxon>
        <taxon>Megophryidae</taxon>
        <taxon>Leptobrachium</taxon>
    </lineage>
</organism>
<dbReference type="Ensembl" id="ENSLLET00000018808.1">
    <property type="protein sequence ID" value="ENSLLEP00000018090.1"/>
    <property type="gene ID" value="ENSLLEG00000011432.1"/>
</dbReference>
<name>A0A8C5MQC8_9ANUR</name>
<feature type="compositionally biased region" description="Basic and acidic residues" evidence="2">
    <location>
        <begin position="628"/>
        <end position="646"/>
    </location>
</feature>
<feature type="region of interest" description="Disordered" evidence="2">
    <location>
        <begin position="593"/>
        <end position="656"/>
    </location>
</feature>
<dbReference type="InterPro" id="IPR005026">
    <property type="entry name" value="SAPAP"/>
</dbReference>
<comment type="similarity">
    <text evidence="1">Belongs to the SAPAP family.</text>
</comment>
<dbReference type="Pfam" id="PF03359">
    <property type="entry name" value="GKAP"/>
    <property type="match status" value="1"/>
</dbReference>
<dbReference type="GO" id="GO:0023052">
    <property type="term" value="P:signaling"/>
    <property type="evidence" value="ECO:0007669"/>
    <property type="project" value="InterPro"/>
</dbReference>
<dbReference type="GO" id="GO:0008017">
    <property type="term" value="F:microtubule binding"/>
    <property type="evidence" value="ECO:0007669"/>
    <property type="project" value="TreeGrafter"/>
</dbReference>
<evidence type="ECO:0000313" key="3">
    <source>
        <dbReference type="Ensembl" id="ENSLLEP00000018090.1"/>
    </source>
</evidence>
<dbReference type="GO" id="GO:0007052">
    <property type="term" value="P:mitotic spindle organization"/>
    <property type="evidence" value="ECO:0007669"/>
    <property type="project" value="TreeGrafter"/>
</dbReference>
<reference evidence="3" key="2">
    <citation type="submission" date="2025-09" db="UniProtKB">
        <authorList>
            <consortium name="Ensembl"/>
        </authorList>
    </citation>
    <scope>IDENTIFICATION</scope>
</reference>
<dbReference type="GO" id="GO:0005634">
    <property type="term" value="C:nucleus"/>
    <property type="evidence" value="ECO:0007669"/>
    <property type="project" value="TreeGrafter"/>
</dbReference>
<evidence type="ECO:0000313" key="4">
    <source>
        <dbReference type="Proteomes" id="UP000694569"/>
    </source>
</evidence>
<dbReference type="OrthoDB" id="10023951at2759"/>
<feature type="compositionally biased region" description="Polar residues" evidence="2">
    <location>
        <begin position="180"/>
        <end position="193"/>
    </location>
</feature>
<dbReference type="Proteomes" id="UP000694569">
    <property type="component" value="Unplaced"/>
</dbReference>
<feature type="compositionally biased region" description="Basic and acidic residues" evidence="2">
    <location>
        <begin position="267"/>
        <end position="276"/>
    </location>
</feature>
<dbReference type="GO" id="GO:0051642">
    <property type="term" value="P:centrosome localization"/>
    <property type="evidence" value="ECO:0007669"/>
    <property type="project" value="TreeGrafter"/>
</dbReference>
<dbReference type="PANTHER" id="PTHR12353">
    <property type="entry name" value="DISKS LARGE-ASSOCIATED PROTEIN DAP SAP90/PSD-95-ASSOCIATED PROTEIN"/>
    <property type="match status" value="1"/>
</dbReference>